<keyword evidence="3" id="KW-1185">Reference proteome</keyword>
<comment type="caution">
    <text evidence="2">The sequence shown here is derived from an EMBL/GenBank/DDBJ whole genome shotgun (WGS) entry which is preliminary data.</text>
</comment>
<name>A0A9D5CDZ9_9LILI</name>
<proteinExistence type="predicted"/>
<protein>
    <submittedName>
        <fullName evidence="2">Uncharacterized protein</fullName>
    </submittedName>
</protein>
<accession>A0A9D5CDZ9</accession>
<gene>
    <name evidence="2" type="ORF">J5N97_019034</name>
</gene>
<evidence type="ECO:0000313" key="3">
    <source>
        <dbReference type="Proteomes" id="UP001085076"/>
    </source>
</evidence>
<dbReference type="EMBL" id="JAGGNH010000005">
    <property type="protein sequence ID" value="KAJ0971075.1"/>
    <property type="molecule type" value="Genomic_DNA"/>
</dbReference>
<evidence type="ECO:0000313" key="2">
    <source>
        <dbReference type="EMBL" id="KAJ0971075.1"/>
    </source>
</evidence>
<dbReference type="AlphaFoldDB" id="A0A9D5CDZ9"/>
<reference evidence="2" key="1">
    <citation type="submission" date="2021-03" db="EMBL/GenBank/DDBJ databases">
        <authorList>
            <person name="Li Z."/>
            <person name="Yang C."/>
        </authorList>
    </citation>
    <scope>NUCLEOTIDE SEQUENCE</scope>
    <source>
        <strain evidence="2">Dzin_1.0</strain>
        <tissue evidence="2">Leaf</tissue>
    </source>
</reference>
<reference evidence="2" key="2">
    <citation type="journal article" date="2022" name="Hortic Res">
        <title>The genome of Dioscorea zingiberensis sheds light on the biosynthesis, origin and evolution of the medicinally important diosgenin saponins.</title>
        <authorList>
            <person name="Li Y."/>
            <person name="Tan C."/>
            <person name="Li Z."/>
            <person name="Guo J."/>
            <person name="Li S."/>
            <person name="Chen X."/>
            <person name="Wang C."/>
            <person name="Dai X."/>
            <person name="Yang H."/>
            <person name="Song W."/>
            <person name="Hou L."/>
            <person name="Xu J."/>
            <person name="Tong Z."/>
            <person name="Xu A."/>
            <person name="Yuan X."/>
            <person name="Wang W."/>
            <person name="Yang Q."/>
            <person name="Chen L."/>
            <person name="Sun Z."/>
            <person name="Wang K."/>
            <person name="Pan B."/>
            <person name="Chen J."/>
            <person name="Bao Y."/>
            <person name="Liu F."/>
            <person name="Qi X."/>
            <person name="Gang D.R."/>
            <person name="Wen J."/>
            <person name="Li J."/>
        </authorList>
    </citation>
    <scope>NUCLEOTIDE SEQUENCE</scope>
    <source>
        <strain evidence="2">Dzin_1.0</strain>
    </source>
</reference>
<sequence length="83" mass="9148">MGRYPIAVAAHTAAARAAARRLMGTVAKDANRASVHGSRPPVTKPVEELDEKTKREIDEKQRKGEDVEKIVSSKLNKDNEPQK</sequence>
<organism evidence="2 3">
    <name type="scientific">Dioscorea zingiberensis</name>
    <dbReference type="NCBI Taxonomy" id="325984"/>
    <lineage>
        <taxon>Eukaryota</taxon>
        <taxon>Viridiplantae</taxon>
        <taxon>Streptophyta</taxon>
        <taxon>Embryophyta</taxon>
        <taxon>Tracheophyta</taxon>
        <taxon>Spermatophyta</taxon>
        <taxon>Magnoliopsida</taxon>
        <taxon>Liliopsida</taxon>
        <taxon>Dioscoreales</taxon>
        <taxon>Dioscoreaceae</taxon>
        <taxon>Dioscorea</taxon>
    </lineage>
</organism>
<feature type="compositionally biased region" description="Basic and acidic residues" evidence="1">
    <location>
        <begin position="45"/>
        <end position="83"/>
    </location>
</feature>
<dbReference type="Proteomes" id="UP001085076">
    <property type="component" value="Miscellaneous, Linkage group lg05"/>
</dbReference>
<evidence type="ECO:0000256" key="1">
    <source>
        <dbReference type="SAM" id="MobiDB-lite"/>
    </source>
</evidence>
<feature type="region of interest" description="Disordered" evidence="1">
    <location>
        <begin position="29"/>
        <end position="83"/>
    </location>
</feature>